<dbReference type="CDD" id="cd10283">
    <property type="entry name" value="MnuA_DNase1-like"/>
    <property type="match status" value="1"/>
</dbReference>
<keyword evidence="3" id="KW-0378">Hydrolase</keyword>
<dbReference type="InterPro" id="IPR004026">
    <property type="entry name" value="Ada_DNA_repair_Zn-bd"/>
</dbReference>
<keyword evidence="4" id="KW-0010">Activator</keyword>
<evidence type="ECO:0000256" key="1">
    <source>
        <dbReference type="ARBA" id="ARBA00007359"/>
    </source>
</evidence>
<evidence type="ECO:0000256" key="3">
    <source>
        <dbReference type="ARBA" id="ARBA00022801"/>
    </source>
</evidence>
<dbReference type="PANTHER" id="PTHR11371:SF31">
    <property type="entry name" value="EXTRACELLULAR NUCLEASE"/>
    <property type="match status" value="1"/>
</dbReference>
<proteinExistence type="inferred from homology"/>
<dbReference type="KEGG" id="ocm:CBP12_04835"/>
<reference evidence="8" key="1">
    <citation type="submission" date="2017-05" db="EMBL/GenBank/DDBJ databases">
        <authorList>
            <person name="Sung H."/>
        </authorList>
    </citation>
    <scope>NUCLEOTIDE SEQUENCE [LARGE SCALE GENOMIC DNA]</scope>
    <source>
        <strain evidence="8">AMac2203</strain>
    </source>
</reference>
<dbReference type="Pfam" id="PF02805">
    <property type="entry name" value="Ada_Zn_binding"/>
    <property type="match status" value="1"/>
</dbReference>
<dbReference type="PANTHER" id="PTHR11371">
    <property type="entry name" value="DEOXYRIBONUCLEASE"/>
    <property type="match status" value="1"/>
</dbReference>
<comment type="similarity">
    <text evidence="1">Belongs to the DNase I family.</text>
</comment>
<feature type="domain" description="Ada DNA repair metal-binding" evidence="5">
    <location>
        <begin position="320"/>
        <end position="364"/>
    </location>
</feature>
<dbReference type="SMART" id="SM00476">
    <property type="entry name" value="DNaseIc"/>
    <property type="match status" value="1"/>
</dbReference>
<evidence type="ECO:0000313" key="8">
    <source>
        <dbReference type="Proteomes" id="UP000243793"/>
    </source>
</evidence>
<dbReference type="AlphaFoldDB" id="A0A1Y0D0L2"/>
<dbReference type="InterPro" id="IPR016202">
    <property type="entry name" value="DNase_I"/>
</dbReference>
<accession>A0A1Y0D0L2</accession>
<protein>
    <submittedName>
        <fullName evidence="7">Uncharacterized protein</fullName>
    </submittedName>
</protein>
<dbReference type="Proteomes" id="UP000243793">
    <property type="component" value="Chromosome"/>
</dbReference>
<dbReference type="Gene3D" id="3.40.10.10">
    <property type="entry name" value="DNA Methylphosphotriester Repair Domain"/>
    <property type="match status" value="1"/>
</dbReference>
<keyword evidence="8" id="KW-1185">Reference proteome</keyword>
<dbReference type="OrthoDB" id="1201035at2"/>
<evidence type="ECO:0000259" key="5">
    <source>
        <dbReference type="Pfam" id="PF02805"/>
    </source>
</evidence>
<evidence type="ECO:0000256" key="2">
    <source>
        <dbReference type="ARBA" id="ARBA00022722"/>
    </source>
</evidence>
<gene>
    <name evidence="7" type="ORF">CBP12_04835</name>
</gene>
<dbReference type="InterPro" id="IPR036691">
    <property type="entry name" value="Endo/exonu/phosph_ase_sf"/>
</dbReference>
<sequence length="365" mass="40909">MFRLLRRYRIAAIFVVFSSLFSSFAVLASDIVVGSWNIQRLGHGSQKSFAALATIAGKVDLLAVQEVMTEQGITDLERALEKHTGESWSHLLSHALGANSYKEHYAFIWRDSAVKYVDGAVVYLDKQNHFAREPFSARFQSKRDHSELAMATVHIVYGKTIKDRTPEINALAEYWLWMKEIYPNTPLVLAGDFNLDQAHAAWAPLKRYAKPLITQGASTLSDTAGKYVNLYDNIWVERDSHLKIKQQGVIDYPKLIGWDHSKSRKHVSDHAPIFMALGNSQFDNATASLAPFSQAPSNYVAPKKNPKPQVAASTQDREIRANKNSGIFHRADCPSYARLGVKNRVVFDSVQAAQQAGYRLAKNCP</sequence>
<name>A0A1Y0D0L2_9GAMM</name>
<dbReference type="GO" id="GO:0004536">
    <property type="term" value="F:DNA nuclease activity"/>
    <property type="evidence" value="ECO:0007669"/>
    <property type="project" value="InterPro"/>
</dbReference>
<dbReference type="GO" id="GO:0016787">
    <property type="term" value="F:hydrolase activity"/>
    <property type="evidence" value="ECO:0007669"/>
    <property type="project" value="UniProtKB-KW"/>
</dbReference>
<keyword evidence="2" id="KW-0540">Nuclease</keyword>
<evidence type="ECO:0000259" key="6">
    <source>
        <dbReference type="Pfam" id="PF03372"/>
    </source>
</evidence>
<dbReference type="InterPro" id="IPR005135">
    <property type="entry name" value="Endo/exonuclease/phosphatase"/>
</dbReference>
<feature type="domain" description="Endonuclease/exonuclease/phosphatase" evidence="6">
    <location>
        <begin position="34"/>
        <end position="199"/>
    </location>
</feature>
<dbReference type="EMBL" id="CP021376">
    <property type="protein sequence ID" value="ART81103.1"/>
    <property type="molecule type" value="Genomic_DNA"/>
</dbReference>
<dbReference type="InterPro" id="IPR035451">
    <property type="entry name" value="Ada-like_dom_sf"/>
</dbReference>
<dbReference type="GO" id="GO:0006355">
    <property type="term" value="P:regulation of DNA-templated transcription"/>
    <property type="evidence" value="ECO:0007669"/>
    <property type="project" value="InterPro"/>
</dbReference>
<dbReference type="GO" id="GO:0006308">
    <property type="term" value="P:DNA catabolic process"/>
    <property type="evidence" value="ECO:0007669"/>
    <property type="project" value="InterPro"/>
</dbReference>
<dbReference type="GO" id="GO:0003677">
    <property type="term" value="F:DNA binding"/>
    <property type="evidence" value="ECO:0007669"/>
    <property type="project" value="InterPro"/>
</dbReference>
<dbReference type="SUPFAM" id="SSF56219">
    <property type="entry name" value="DNase I-like"/>
    <property type="match status" value="1"/>
</dbReference>
<organism evidence="7 8">
    <name type="scientific">Oceanisphaera avium</name>
    <dbReference type="NCBI Taxonomy" id="1903694"/>
    <lineage>
        <taxon>Bacteria</taxon>
        <taxon>Pseudomonadati</taxon>
        <taxon>Pseudomonadota</taxon>
        <taxon>Gammaproteobacteria</taxon>
        <taxon>Aeromonadales</taxon>
        <taxon>Aeromonadaceae</taxon>
        <taxon>Oceanisphaera</taxon>
    </lineage>
</organism>
<dbReference type="Gene3D" id="3.60.10.10">
    <property type="entry name" value="Endonuclease/exonuclease/phosphatase"/>
    <property type="match status" value="1"/>
</dbReference>
<dbReference type="GO" id="GO:0008270">
    <property type="term" value="F:zinc ion binding"/>
    <property type="evidence" value="ECO:0007669"/>
    <property type="project" value="InterPro"/>
</dbReference>
<dbReference type="SUPFAM" id="SSF57884">
    <property type="entry name" value="Ada DNA repair protein, N-terminal domain (N-Ada 10)"/>
    <property type="match status" value="1"/>
</dbReference>
<dbReference type="Pfam" id="PF03372">
    <property type="entry name" value="Exo_endo_phos"/>
    <property type="match status" value="1"/>
</dbReference>
<dbReference type="GO" id="GO:0006281">
    <property type="term" value="P:DNA repair"/>
    <property type="evidence" value="ECO:0007669"/>
    <property type="project" value="InterPro"/>
</dbReference>
<evidence type="ECO:0000256" key="4">
    <source>
        <dbReference type="ARBA" id="ARBA00023159"/>
    </source>
</evidence>
<dbReference type="GO" id="GO:0008168">
    <property type="term" value="F:methyltransferase activity"/>
    <property type="evidence" value="ECO:0007669"/>
    <property type="project" value="InterPro"/>
</dbReference>
<evidence type="ECO:0000313" key="7">
    <source>
        <dbReference type="EMBL" id="ART81103.1"/>
    </source>
</evidence>